<dbReference type="Gene3D" id="3.30.60.70">
    <property type="entry name" value="Trimeric LpxA-like enzymes"/>
    <property type="match status" value="1"/>
</dbReference>
<evidence type="ECO:0000256" key="5">
    <source>
        <dbReference type="ARBA" id="ARBA00022842"/>
    </source>
</evidence>
<keyword evidence="8 9" id="KW-0012">Acyltransferase</keyword>
<dbReference type="SUPFAM" id="SSF51161">
    <property type="entry name" value="Trimeric LpxA-like enzymes"/>
    <property type="match status" value="1"/>
</dbReference>
<keyword evidence="3 9" id="KW-0808">Transferase</keyword>
<evidence type="ECO:0000256" key="11">
    <source>
        <dbReference type="SAM" id="Phobius"/>
    </source>
</evidence>
<feature type="transmembrane region" description="Helical" evidence="11">
    <location>
        <begin position="348"/>
        <end position="370"/>
    </location>
</feature>
<gene>
    <name evidence="9" type="primary">dapD</name>
    <name evidence="13" type="ORF">GCM10025864_01450</name>
</gene>
<keyword evidence="11" id="KW-1133">Transmembrane helix</keyword>
<keyword evidence="7 9" id="KW-0457">Lysine biosynthesis</keyword>
<feature type="binding site" evidence="9">
    <location>
        <position position="208"/>
    </location>
    <ligand>
        <name>succinyl-CoA</name>
        <dbReference type="ChEBI" id="CHEBI:57292"/>
    </ligand>
</feature>
<dbReference type="InterPro" id="IPR011004">
    <property type="entry name" value="Trimer_LpxA-like_sf"/>
</dbReference>
<feature type="region of interest" description="Disordered" evidence="10">
    <location>
        <begin position="305"/>
        <end position="340"/>
    </location>
</feature>
<keyword evidence="2 9" id="KW-0028">Amino-acid biosynthesis</keyword>
<comment type="function">
    <text evidence="9">Catalyzes the conversion of the cyclic tetrahydrodipicolinate (THDP) into the acyclic N-succinyl-L-2-amino-6-oxopimelate using succinyl-CoA.</text>
</comment>
<dbReference type="Proteomes" id="UP001157091">
    <property type="component" value="Unassembled WGS sequence"/>
</dbReference>
<evidence type="ECO:0000256" key="3">
    <source>
        <dbReference type="ARBA" id="ARBA00022679"/>
    </source>
</evidence>
<evidence type="ECO:0000256" key="2">
    <source>
        <dbReference type="ARBA" id="ARBA00022605"/>
    </source>
</evidence>
<feature type="binding site" evidence="9">
    <location>
        <position position="211"/>
    </location>
    <ligand>
        <name>succinyl-CoA</name>
        <dbReference type="ChEBI" id="CHEBI:57292"/>
    </ligand>
</feature>
<feature type="binding site" evidence="9">
    <location>
        <position position="193"/>
    </location>
    <ligand>
        <name>succinyl-CoA</name>
        <dbReference type="ChEBI" id="CHEBI:57292"/>
    </ligand>
</feature>
<keyword evidence="14" id="KW-1185">Reference proteome</keyword>
<dbReference type="Pfam" id="PF14602">
    <property type="entry name" value="Hexapep_2"/>
    <property type="match status" value="1"/>
</dbReference>
<feature type="binding site" evidence="9">
    <location>
        <begin position="249"/>
        <end position="250"/>
    </location>
    <ligand>
        <name>succinyl-CoA</name>
        <dbReference type="ChEBI" id="CHEBI:57292"/>
    </ligand>
</feature>
<feature type="domain" description="2,3,4,5-tetrahydropyridine-2,6-dicarboxylate N-succinyltransferase middle" evidence="12">
    <location>
        <begin position="102"/>
        <end position="142"/>
    </location>
</feature>
<dbReference type="InterPro" id="IPR038361">
    <property type="entry name" value="THDPS_M_sf"/>
</dbReference>
<dbReference type="HAMAP" id="MF_02122">
    <property type="entry name" value="DapD_type2"/>
    <property type="match status" value="1"/>
</dbReference>
<comment type="subcellular location">
    <subcellularLocation>
        <location evidence="9">Cytoplasm</location>
    </subcellularLocation>
</comment>
<feature type="binding site" evidence="9">
    <location>
        <position position="175"/>
    </location>
    <ligand>
        <name>Mg(2+)</name>
        <dbReference type="ChEBI" id="CHEBI:18420"/>
        <label>2</label>
        <note>ligand shared between trimeric partners</note>
    </ligand>
</feature>
<keyword evidence="5 9" id="KW-0460">Magnesium</keyword>
<comment type="subunit">
    <text evidence="9">Homotrimer.</text>
</comment>
<comment type="similarity">
    <text evidence="9">Belongs to the type 2 tetrahydrodipicolinate N-succinyltransferase family.</text>
</comment>
<evidence type="ECO:0000256" key="6">
    <source>
        <dbReference type="ARBA" id="ARBA00022915"/>
    </source>
</evidence>
<evidence type="ECO:0000256" key="9">
    <source>
        <dbReference type="HAMAP-Rule" id="MF_02122"/>
    </source>
</evidence>
<evidence type="ECO:0000313" key="13">
    <source>
        <dbReference type="EMBL" id="GMA22386.1"/>
    </source>
</evidence>
<proteinExistence type="inferred from homology"/>
<evidence type="ECO:0000313" key="14">
    <source>
        <dbReference type="Proteomes" id="UP001157091"/>
    </source>
</evidence>
<dbReference type="EC" id="2.3.1.117" evidence="9"/>
<evidence type="ECO:0000256" key="1">
    <source>
        <dbReference type="ARBA" id="ARBA00022490"/>
    </source>
</evidence>
<feature type="binding site" evidence="9">
    <location>
        <position position="277"/>
    </location>
    <ligand>
        <name>succinyl-CoA</name>
        <dbReference type="ChEBI" id="CHEBI:57292"/>
    </ligand>
</feature>
<keyword evidence="6 9" id="KW-0220">Diaminopimelate biosynthesis</keyword>
<evidence type="ECO:0000256" key="8">
    <source>
        <dbReference type="ARBA" id="ARBA00023315"/>
    </source>
</evidence>
<dbReference type="InterPro" id="IPR032784">
    <property type="entry name" value="THDPS_M"/>
</dbReference>
<protein>
    <recommendedName>
        <fullName evidence="9">2,3,4,5-tetrahydropyridine-2,6-dicarboxylate N-succinyltransferase</fullName>
        <ecNumber evidence="9">2.3.1.117</ecNumber>
    </recommendedName>
    <alternativeName>
        <fullName evidence="9">Tetrahydrodipicolinate N-succinyltransferase</fullName>
        <shortName evidence="9">THDP succinyltransferase</shortName>
        <shortName evidence="9">THP succinyltransferase</shortName>
    </alternativeName>
    <alternativeName>
        <fullName evidence="9">Tetrahydropicolinate succinylase</fullName>
    </alternativeName>
</protein>
<name>A0ABQ6HVA4_9MICO</name>
<keyword evidence="11" id="KW-0812">Transmembrane</keyword>
<accession>A0ABQ6HVA4</accession>
<feature type="binding site" evidence="9">
    <location>
        <position position="158"/>
    </location>
    <ligand>
        <name>Mg(2+)</name>
        <dbReference type="ChEBI" id="CHEBI:18420"/>
        <label>1</label>
        <note>ligand shared between trimeric partners</note>
    </ligand>
</feature>
<comment type="pathway">
    <text evidence="9">Amino-acid biosynthesis; L-lysine biosynthesis via DAP pathway; LL-2,6-diaminopimelate from (S)-tetrahydrodipicolinate (succinylase route): step 1/3.</text>
</comment>
<evidence type="ECO:0000256" key="4">
    <source>
        <dbReference type="ARBA" id="ARBA00022723"/>
    </source>
</evidence>
<evidence type="ECO:0000256" key="10">
    <source>
        <dbReference type="SAM" id="MobiDB-lite"/>
    </source>
</evidence>
<feature type="binding site" evidence="9">
    <location>
        <position position="234"/>
    </location>
    <ligand>
        <name>succinyl-CoA</name>
        <dbReference type="ChEBI" id="CHEBI:57292"/>
    </ligand>
</feature>
<keyword evidence="1 9" id="KW-0963">Cytoplasm</keyword>
<organism evidence="13 14">
    <name type="scientific">Luteimicrobium album</name>
    <dbReference type="NCBI Taxonomy" id="1054550"/>
    <lineage>
        <taxon>Bacteria</taxon>
        <taxon>Bacillati</taxon>
        <taxon>Actinomycetota</taxon>
        <taxon>Actinomycetes</taxon>
        <taxon>Micrococcales</taxon>
        <taxon>Luteimicrobium</taxon>
    </lineage>
</organism>
<dbReference type="InterPro" id="IPR026586">
    <property type="entry name" value="Type2_DapD"/>
</dbReference>
<reference evidence="14" key="1">
    <citation type="journal article" date="2019" name="Int. J. Syst. Evol. Microbiol.">
        <title>The Global Catalogue of Microorganisms (GCM) 10K type strain sequencing project: providing services to taxonomists for standard genome sequencing and annotation.</title>
        <authorList>
            <consortium name="The Broad Institute Genomics Platform"/>
            <consortium name="The Broad Institute Genome Sequencing Center for Infectious Disease"/>
            <person name="Wu L."/>
            <person name="Ma J."/>
        </authorList>
    </citation>
    <scope>NUCLEOTIDE SEQUENCE [LARGE SCALE GENOMIC DNA]</scope>
    <source>
        <strain evidence="14">NBRC 106348</strain>
    </source>
</reference>
<dbReference type="Gene3D" id="2.160.10.10">
    <property type="entry name" value="Hexapeptide repeat proteins"/>
    <property type="match status" value="1"/>
</dbReference>
<dbReference type="NCBIfam" id="TIGR03535">
    <property type="entry name" value="DapD_actino"/>
    <property type="match status" value="1"/>
</dbReference>
<keyword evidence="4 9" id="KW-0479">Metal-binding</keyword>
<dbReference type="InterPro" id="IPR019875">
    <property type="entry name" value="DapD_actinobacteria"/>
</dbReference>
<evidence type="ECO:0000259" key="12">
    <source>
        <dbReference type="Pfam" id="PF14789"/>
    </source>
</evidence>
<dbReference type="Gene3D" id="3.30.70.2010">
    <property type="match status" value="1"/>
</dbReference>
<dbReference type="Pfam" id="PF14789">
    <property type="entry name" value="THDPS_M"/>
    <property type="match status" value="1"/>
</dbReference>
<feature type="binding site" evidence="9">
    <location>
        <position position="257"/>
    </location>
    <ligand>
        <name>succinyl-CoA</name>
        <dbReference type="ChEBI" id="CHEBI:57292"/>
    </ligand>
</feature>
<comment type="catalytic activity">
    <reaction evidence="9">
        <text>(S)-2,3,4,5-tetrahydrodipicolinate + succinyl-CoA + H2O = (S)-2-succinylamino-6-oxoheptanedioate + CoA</text>
        <dbReference type="Rhea" id="RHEA:17325"/>
        <dbReference type="ChEBI" id="CHEBI:15377"/>
        <dbReference type="ChEBI" id="CHEBI:15685"/>
        <dbReference type="ChEBI" id="CHEBI:16845"/>
        <dbReference type="ChEBI" id="CHEBI:57287"/>
        <dbReference type="ChEBI" id="CHEBI:57292"/>
        <dbReference type="EC" id="2.3.1.117"/>
    </reaction>
</comment>
<comment type="caution">
    <text evidence="13">The sequence shown here is derived from an EMBL/GenBank/DDBJ whole genome shotgun (WGS) entry which is preliminary data.</text>
</comment>
<feature type="binding site" evidence="9">
    <location>
        <begin position="290"/>
        <end position="293"/>
    </location>
    <ligand>
        <name>succinyl-CoA</name>
        <dbReference type="ChEBI" id="CHEBI:57292"/>
    </ligand>
</feature>
<keyword evidence="11" id="KW-0472">Membrane</keyword>
<dbReference type="CDD" id="cd04649">
    <property type="entry name" value="LbH_THP_succinylT_putative"/>
    <property type="match status" value="1"/>
</dbReference>
<dbReference type="EMBL" id="BSUK01000001">
    <property type="protein sequence ID" value="GMA22386.1"/>
    <property type="molecule type" value="Genomic_DNA"/>
</dbReference>
<sequence length="643" mass="67196">MTARTAWGYGLTTVTGSGTVLDSWYPSPALGARPADAAPPDVLATAERTDALRGVRTELVLTEIDLDAAPASTADVYLRLHLLSHRRVRPHEVSLDGLFGLLANVVWTSAGPCAVEGFEEVRARLRAAGQHVTVHGVDKFPRMVDYVLPSGVRIADADRVRLGAHLASGTTVMHEGFVNYNAGTLGTSMVEGRISSGVVVGDGSDVGGGASIMGTLSGGGKTVVSLGERCLLGANSGLGIPLGDDCVIEAGLYVTAGTKVTVVGSGEPGAGEDDVVKASELAGRDGLLFRRNSVTGRVEVVGRKGWASSSTPRSTRTDRRVTAPRGAGAEPWRQASTHRRRRRRARRAVVGFVVAVLVLGGAVAGIVALLDRLDVRHTQAITEGCTAELDGTHWWLSPEQADNAATVTAVVVRRGLPAHAATVALATAVQESKLRNLSYGDRDSVGLFQQRPSQGWGTADQLQDPVYATNAFLDVLVKVDGWQDLAVTKAAQKVQRSAFPDAYGQHETQSRAWASALTGHSPAAVTCTLRPVPDDVDTASDARDLGARVARDFGTAVTVSGAAPTLTLDAGGLPGTDTTNAWSVAQWAVAVAHAYDVEQVRVADQIWTRDAAIWSKATPATKGAPASKVPAGKVAITLATPPK</sequence>
<evidence type="ECO:0000256" key="7">
    <source>
        <dbReference type="ARBA" id="ARBA00023154"/>
    </source>
</evidence>
<feature type="active site" description="Acyl-anhydride intermediate" evidence="9">
    <location>
        <position position="191"/>
    </location>
</feature>
<dbReference type="InterPro" id="IPR001451">
    <property type="entry name" value="Hexapep"/>
</dbReference>